<accession>A0ABD5SS40</accession>
<comment type="caution">
    <text evidence="2">The sequence shown here is derived from an EMBL/GenBank/DDBJ whole genome shotgun (WGS) entry which is preliminary data.</text>
</comment>
<dbReference type="Proteomes" id="UP001596383">
    <property type="component" value="Unassembled WGS sequence"/>
</dbReference>
<proteinExistence type="predicted"/>
<dbReference type="RefSeq" id="WP_273739341.1">
    <property type="nucleotide sequence ID" value="NZ_JAQIVI010000240.1"/>
</dbReference>
<dbReference type="EMBL" id="JBHSWV010000240">
    <property type="protein sequence ID" value="MFC6766377.1"/>
    <property type="molecule type" value="Genomic_DNA"/>
</dbReference>
<evidence type="ECO:0000256" key="1">
    <source>
        <dbReference type="SAM" id="Phobius"/>
    </source>
</evidence>
<protein>
    <submittedName>
        <fullName evidence="2">Uncharacterized protein</fullName>
    </submittedName>
</protein>
<keyword evidence="1" id="KW-0812">Transmembrane</keyword>
<keyword evidence="1" id="KW-0472">Membrane</keyword>
<organism evidence="2 3">
    <name type="scientific">Natrinema soli</name>
    <dbReference type="NCBI Taxonomy" id="1930624"/>
    <lineage>
        <taxon>Archaea</taxon>
        <taxon>Methanobacteriati</taxon>
        <taxon>Methanobacteriota</taxon>
        <taxon>Stenosarchaea group</taxon>
        <taxon>Halobacteria</taxon>
        <taxon>Halobacteriales</taxon>
        <taxon>Natrialbaceae</taxon>
        <taxon>Natrinema</taxon>
    </lineage>
</organism>
<reference evidence="2 3" key="1">
    <citation type="journal article" date="2019" name="Int. J. Syst. Evol. Microbiol.">
        <title>The Global Catalogue of Microorganisms (GCM) 10K type strain sequencing project: providing services to taxonomists for standard genome sequencing and annotation.</title>
        <authorList>
            <consortium name="The Broad Institute Genomics Platform"/>
            <consortium name="The Broad Institute Genome Sequencing Center for Infectious Disease"/>
            <person name="Wu L."/>
            <person name="Ma J."/>
        </authorList>
    </citation>
    <scope>NUCLEOTIDE SEQUENCE [LARGE SCALE GENOMIC DNA]</scope>
    <source>
        <strain evidence="2 3">LMG 29247</strain>
    </source>
</reference>
<name>A0ABD5SS40_9EURY</name>
<feature type="transmembrane region" description="Helical" evidence="1">
    <location>
        <begin position="32"/>
        <end position="56"/>
    </location>
</feature>
<evidence type="ECO:0000313" key="2">
    <source>
        <dbReference type="EMBL" id="MFC6766377.1"/>
    </source>
</evidence>
<keyword evidence="1" id="KW-1133">Transmembrane helix</keyword>
<gene>
    <name evidence="2" type="ORF">ACFQE6_15690</name>
</gene>
<evidence type="ECO:0000313" key="3">
    <source>
        <dbReference type="Proteomes" id="UP001596383"/>
    </source>
</evidence>
<sequence length="85" mass="8564">MNSVFLPILVIIPLPQVASVIPIPGSLGAYDLLLGGALVVVAGVPSTAATAAVLVVRTLSLPFSGVAGGISVAYLRGWQPKVQSK</sequence>
<dbReference type="AlphaFoldDB" id="A0ABD5SS40"/>
<keyword evidence="3" id="KW-1185">Reference proteome</keyword>